<dbReference type="InterPro" id="IPR003339">
    <property type="entry name" value="ABC/ECF_trnsptr_transmembrane"/>
</dbReference>
<keyword evidence="7" id="KW-1185">Reference proteome</keyword>
<feature type="transmembrane region" description="Helical" evidence="5">
    <location>
        <begin position="100"/>
        <end position="119"/>
    </location>
</feature>
<sequence length="210" mass="24158">MLGIGLQLTFSQSVILNIVVCICGLSYLIYCRVSFRLLLLTFLIAFPLALGSWWSFLVFGTGDRWHNAWIYGTRVYAYLTLGTAVTLTVSVKELLLSLSLHLKLSATFVYGLLASFNLLERIRLQFKRIQYSARMRGKNYYPWQPSLYLRVIIVALNWSGDLAEAMTSQGFSEGYPRSTTFTDRLPRWQWGLCFFLIISFFGAAFILRPW</sequence>
<organism evidence="6 7">
    <name type="scientific">Liquorilactobacillus satsumensis DSM 16230 = JCM 12392</name>
    <dbReference type="NCBI Taxonomy" id="1423801"/>
    <lineage>
        <taxon>Bacteria</taxon>
        <taxon>Bacillati</taxon>
        <taxon>Bacillota</taxon>
        <taxon>Bacilli</taxon>
        <taxon>Lactobacillales</taxon>
        <taxon>Lactobacillaceae</taxon>
        <taxon>Liquorilactobacillus</taxon>
    </lineage>
</organism>
<evidence type="ECO:0000256" key="1">
    <source>
        <dbReference type="ARBA" id="ARBA00004141"/>
    </source>
</evidence>
<comment type="caution">
    <text evidence="6">The sequence shown here is derived from an EMBL/GenBank/DDBJ whole genome shotgun (WGS) entry which is preliminary data.</text>
</comment>
<name>A0A0R1UVR3_9LACO</name>
<evidence type="ECO:0000313" key="7">
    <source>
        <dbReference type="Proteomes" id="UP000051166"/>
    </source>
</evidence>
<evidence type="ECO:0000256" key="2">
    <source>
        <dbReference type="ARBA" id="ARBA00022692"/>
    </source>
</evidence>
<feature type="transmembrane region" description="Helical" evidence="5">
    <location>
        <begin position="140"/>
        <end position="158"/>
    </location>
</feature>
<dbReference type="AlphaFoldDB" id="A0A0R1UVR3"/>
<feature type="transmembrane region" description="Helical" evidence="5">
    <location>
        <begin position="12"/>
        <end position="30"/>
    </location>
</feature>
<dbReference type="STRING" id="1423801.FD50_GL001841"/>
<dbReference type="GO" id="GO:0005886">
    <property type="term" value="C:plasma membrane"/>
    <property type="evidence" value="ECO:0007669"/>
    <property type="project" value="UniProtKB-ARBA"/>
</dbReference>
<reference evidence="6 7" key="1">
    <citation type="journal article" date="2015" name="Genome Announc.">
        <title>Expanding the biotechnology potential of lactobacilli through comparative genomics of 213 strains and associated genera.</title>
        <authorList>
            <person name="Sun Z."/>
            <person name="Harris H.M."/>
            <person name="McCann A."/>
            <person name="Guo C."/>
            <person name="Argimon S."/>
            <person name="Zhang W."/>
            <person name="Yang X."/>
            <person name="Jeffery I.B."/>
            <person name="Cooney J.C."/>
            <person name="Kagawa T.F."/>
            <person name="Liu W."/>
            <person name="Song Y."/>
            <person name="Salvetti E."/>
            <person name="Wrobel A."/>
            <person name="Rasinkangas P."/>
            <person name="Parkhill J."/>
            <person name="Rea M.C."/>
            <person name="O'Sullivan O."/>
            <person name="Ritari J."/>
            <person name="Douillard F.P."/>
            <person name="Paul Ross R."/>
            <person name="Yang R."/>
            <person name="Briner A.E."/>
            <person name="Felis G.E."/>
            <person name="de Vos W.M."/>
            <person name="Barrangou R."/>
            <person name="Klaenhammer T.R."/>
            <person name="Caufield P.W."/>
            <person name="Cui Y."/>
            <person name="Zhang H."/>
            <person name="O'Toole P.W."/>
        </authorList>
    </citation>
    <scope>NUCLEOTIDE SEQUENCE [LARGE SCALE GENOMIC DNA]</scope>
    <source>
        <strain evidence="6 7">DSM 16230</strain>
    </source>
</reference>
<protein>
    <submittedName>
        <fullName evidence="6">Thiamin ABC transporter permease</fullName>
    </submittedName>
</protein>
<comment type="subcellular location">
    <subcellularLocation>
        <location evidence="1">Membrane</location>
        <topology evidence="1">Multi-pass membrane protein</topology>
    </subcellularLocation>
</comment>
<evidence type="ECO:0000256" key="5">
    <source>
        <dbReference type="SAM" id="Phobius"/>
    </source>
</evidence>
<evidence type="ECO:0000313" key="6">
    <source>
        <dbReference type="EMBL" id="KRL97281.1"/>
    </source>
</evidence>
<keyword evidence="3 5" id="KW-1133">Transmembrane helix</keyword>
<dbReference type="PATRIC" id="fig|1423801.4.peg.1882"/>
<dbReference type="CDD" id="cd16914">
    <property type="entry name" value="EcfT"/>
    <property type="match status" value="1"/>
</dbReference>
<keyword evidence="2 5" id="KW-0812">Transmembrane</keyword>
<feature type="transmembrane region" description="Helical" evidence="5">
    <location>
        <begin position="188"/>
        <end position="207"/>
    </location>
</feature>
<proteinExistence type="predicted"/>
<dbReference type="Proteomes" id="UP000051166">
    <property type="component" value="Unassembled WGS sequence"/>
</dbReference>
<accession>A0A0R1UVR3</accession>
<dbReference type="EMBL" id="AZFQ01000053">
    <property type="protein sequence ID" value="KRL97281.1"/>
    <property type="molecule type" value="Genomic_DNA"/>
</dbReference>
<evidence type="ECO:0000256" key="4">
    <source>
        <dbReference type="ARBA" id="ARBA00023136"/>
    </source>
</evidence>
<gene>
    <name evidence="6" type="ORF">FD50_GL001841</name>
</gene>
<evidence type="ECO:0000256" key="3">
    <source>
        <dbReference type="ARBA" id="ARBA00022989"/>
    </source>
</evidence>
<feature type="transmembrane region" description="Helical" evidence="5">
    <location>
        <begin position="37"/>
        <end position="56"/>
    </location>
</feature>
<keyword evidence="4 5" id="KW-0472">Membrane</keyword>